<dbReference type="InterPro" id="IPR006131">
    <property type="entry name" value="Asp_carbamoyltransf_Asp/Orn-bd"/>
</dbReference>
<dbReference type="InterPro" id="IPR002292">
    <property type="entry name" value="Orn/put_carbamltrans"/>
</dbReference>
<dbReference type="EMBL" id="KT883881">
    <property type="protein sequence ID" value="AMQ24267.1"/>
    <property type="molecule type" value="mRNA"/>
</dbReference>
<dbReference type="GO" id="GO:0042450">
    <property type="term" value="P:L-arginine biosynthetic process via ornithine"/>
    <property type="evidence" value="ECO:0007669"/>
    <property type="project" value="TreeGrafter"/>
</dbReference>
<evidence type="ECO:0000256" key="3">
    <source>
        <dbReference type="ARBA" id="ARBA00022679"/>
    </source>
</evidence>
<dbReference type="PRINTS" id="PR00102">
    <property type="entry name" value="OTCASE"/>
</dbReference>
<feature type="domain" description="Aspartate/ornithine carbamoyltransferase Asp/Orn-binding" evidence="5">
    <location>
        <begin position="152"/>
        <end position="310"/>
    </location>
</feature>
<dbReference type="FunFam" id="3.40.50.1370:FF:000008">
    <property type="entry name" value="Ornithine carbamoyltransferase"/>
    <property type="match status" value="1"/>
</dbReference>
<name>A0A142D9Z4_9EUKA</name>
<dbReference type="PANTHER" id="PTHR45753:SF3">
    <property type="entry name" value="ORNITHINE TRANSCARBAMYLASE, MITOCHONDRIAL"/>
    <property type="match status" value="1"/>
</dbReference>
<dbReference type="Pfam" id="PF02729">
    <property type="entry name" value="OTCace_N"/>
    <property type="match status" value="1"/>
</dbReference>
<dbReference type="PRINTS" id="PR00100">
    <property type="entry name" value="AOTCASE"/>
</dbReference>
<evidence type="ECO:0000259" key="5">
    <source>
        <dbReference type="Pfam" id="PF00185"/>
    </source>
</evidence>
<feature type="domain" description="Aspartate/ornithine carbamoyltransferase carbamoyl-P binding" evidence="6">
    <location>
        <begin position="7"/>
        <end position="144"/>
    </location>
</feature>
<keyword evidence="3 4" id="KW-0808">Transferase</keyword>
<dbReference type="GO" id="GO:0004585">
    <property type="term" value="F:ornithine carbamoyltransferase activity"/>
    <property type="evidence" value="ECO:0007669"/>
    <property type="project" value="UniProtKB-EC"/>
</dbReference>
<dbReference type="Pfam" id="PF00185">
    <property type="entry name" value="OTCace"/>
    <property type="match status" value="1"/>
</dbReference>
<dbReference type="GO" id="GO:0016597">
    <property type="term" value="F:amino acid binding"/>
    <property type="evidence" value="ECO:0007669"/>
    <property type="project" value="InterPro"/>
</dbReference>
<accession>A0A142D9Z4</accession>
<evidence type="ECO:0000256" key="4">
    <source>
        <dbReference type="RuleBase" id="RU003634"/>
    </source>
</evidence>
<dbReference type="AlphaFoldDB" id="A0A142D9Z4"/>
<sequence>MSKQLVHLTKISDLSKEIIERILRTAADMKKNESKYYKAMEHKTLLMFFEKPSLRTRVSLEAGMNLLGGHAIYYDVSTGPLGKKENFHDTAICSSRFADIISARLNKKEDLWELAKYAEVPVINLLDNWAHPCQMLADLLTITEKKHKKFNEMTFTYVGDVHNNVTYDLMRACAVMGMNMKVSGPNKPGFEIEQPIWDEVNELCKKSGAKITYHESAEEACTDVDIIYCDSWMSYGIPKDLEEKRKEIFMPYQIDGKKLALAHKDCIFMNCLPAARGAEQTAEVIDGPQSVVFDQAENRMWAQNALLVYLAHGESALLK</sequence>
<dbReference type="NCBIfam" id="NF001986">
    <property type="entry name" value="PRK00779.1"/>
    <property type="match status" value="1"/>
</dbReference>
<dbReference type="InterPro" id="IPR006132">
    <property type="entry name" value="Asp/Orn_carbamoyltranf_P-bd"/>
</dbReference>
<protein>
    <recommendedName>
        <fullName evidence="2">ornithine carbamoyltransferase</fullName>
        <ecNumber evidence="2">2.1.3.3</ecNumber>
    </recommendedName>
</protein>
<dbReference type="NCBIfam" id="TIGR00658">
    <property type="entry name" value="orni_carb_tr"/>
    <property type="match status" value="1"/>
</dbReference>
<dbReference type="InterPro" id="IPR036901">
    <property type="entry name" value="Asp/Orn_carbamoylTrfase_sf"/>
</dbReference>
<dbReference type="PANTHER" id="PTHR45753">
    <property type="entry name" value="ORNITHINE CARBAMOYLTRANSFERASE, MITOCHONDRIAL"/>
    <property type="match status" value="1"/>
</dbReference>
<evidence type="ECO:0000256" key="1">
    <source>
        <dbReference type="ARBA" id="ARBA00007805"/>
    </source>
</evidence>
<dbReference type="EC" id="2.1.3.3" evidence="2"/>
<dbReference type="GO" id="GO:0019240">
    <property type="term" value="P:citrulline biosynthetic process"/>
    <property type="evidence" value="ECO:0007669"/>
    <property type="project" value="TreeGrafter"/>
</dbReference>
<dbReference type="Gene3D" id="3.40.50.1370">
    <property type="entry name" value="Aspartate/ornithine carbamoyltransferase"/>
    <property type="match status" value="2"/>
</dbReference>
<evidence type="ECO:0000313" key="7">
    <source>
        <dbReference type="EMBL" id="AMQ24267.1"/>
    </source>
</evidence>
<evidence type="ECO:0000256" key="2">
    <source>
        <dbReference type="ARBA" id="ARBA00013007"/>
    </source>
</evidence>
<proteinExistence type="evidence at transcript level"/>
<reference evidence="7" key="1">
    <citation type="submission" date="2015-10" db="EMBL/GenBank/DDBJ databases">
        <title>Arginine deiminase pathway enzymes: evolutionary history in metamonads and other eukaryotes.</title>
        <authorList>
            <person name="Novak L."/>
            <person name="Zubacova Z."/>
            <person name="Karnkowska A."/>
            <person name="Kolisko M."/>
            <person name="Hroudova M."/>
            <person name="Stairs C.W."/>
            <person name="Simpson A.G.B."/>
            <person name="Keeling P.J."/>
            <person name="Roger A.J."/>
            <person name="Cepicka I."/>
            <person name="Hampl V."/>
        </authorList>
    </citation>
    <scope>NUCLEOTIDE SEQUENCE</scope>
</reference>
<comment type="similarity">
    <text evidence="1">Belongs to the aspartate/ornithine carbamoyltransferase superfamily. OTCase family.</text>
</comment>
<organism evidence="7">
    <name type="scientific">Harpagon schusteri</name>
    <dbReference type="NCBI Taxonomy" id="1129785"/>
    <lineage>
        <taxon>Eukaryota</taxon>
        <taxon>Discoba</taxon>
        <taxon>Heterolobosea</taxon>
        <taxon>Tetramitia</taxon>
        <taxon>Eutetramitia</taxon>
        <taxon>Psalteriomonadidae</taxon>
        <taxon>Harpagon</taxon>
    </lineage>
</organism>
<dbReference type="SUPFAM" id="SSF53671">
    <property type="entry name" value="Aspartate/ornithine carbamoyltransferase"/>
    <property type="match status" value="1"/>
</dbReference>
<evidence type="ECO:0000259" key="6">
    <source>
        <dbReference type="Pfam" id="PF02729"/>
    </source>
</evidence>
<dbReference type="InterPro" id="IPR006130">
    <property type="entry name" value="Asp/Orn_carbamoylTrfase"/>
</dbReference>